<evidence type="ECO:0000313" key="8">
    <source>
        <dbReference type="EMBL" id="KAK1363845.1"/>
    </source>
</evidence>
<dbReference type="Pfam" id="PF02453">
    <property type="entry name" value="Reticulon"/>
    <property type="match status" value="1"/>
</dbReference>
<feature type="transmembrane region" description="Helical" evidence="6">
    <location>
        <begin position="55"/>
        <end position="74"/>
    </location>
</feature>
<comment type="subcellular location">
    <subcellularLocation>
        <location evidence="1 6">Endoplasmic reticulum membrane</location>
        <topology evidence="1 6">Multi-pass membrane protein</topology>
    </subcellularLocation>
</comment>
<name>A0AAD8HAB2_9APIA</name>
<feature type="domain" description="Reticulon" evidence="7">
    <location>
        <begin position="44"/>
        <end position="232"/>
    </location>
</feature>
<accession>A0AAD8HAB2</accession>
<proteinExistence type="predicted"/>
<dbReference type="InterPro" id="IPR003388">
    <property type="entry name" value="Reticulon"/>
</dbReference>
<feature type="transmembrane region" description="Helical" evidence="6">
    <location>
        <begin position="168"/>
        <end position="186"/>
    </location>
</feature>
<dbReference type="PANTHER" id="PTHR10994">
    <property type="entry name" value="RETICULON"/>
    <property type="match status" value="1"/>
</dbReference>
<feature type="transmembrane region" description="Helical" evidence="6">
    <location>
        <begin position="80"/>
        <end position="99"/>
    </location>
</feature>
<evidence type="ECO:0000256" key="5">
    <source>
        <dbReference type="ARBA" id="ARBA00023136"/>
    </source>
</evidence>
<comment type="caution">
    <text evidence="8">The sequence shown here is derived from an EMBL/GenBank/DDBJ whole genome shotgun (WGS) entry which is preliminary data.</text>
</comment>
<dbReference type="InterPro" id="IPR045064">
    <property type="entry name" value="Reticulon-like"/>
</dbReference>
<feature type="transmembrane region" description="Helical" evidence="6">
    <location>
        <begin position="145"/>
        <end position="162"/>
    </location>
</feature>
<reference evidence="8" key="2">
    <citation type="submission" date="2023-05" db="EMBL/GenBank/DDBJ databases">
        <authorList>
            <person name="Schelkunov M.I."/>
        </authorList>
    </citation>
    <scope>NUCLEOTIDE SEQUENCE</scope>
    <source>
        <strain evidence="8">Hsosn_3</strain>
        <tissue evidence="8">Leaf</tissue>
    </source>
</reference>
<sequence>MTTEFETQPPLAATLTEDEVVSNNTYRDDAPVTDKVSNKSSSLVRDVFEWRRKDLSLLLLAAATAIYVVLQVYQFNFIPLLSYAAIFIFTSAFIWGNLLRLFGKEGPNMSGLQIPEESIRGITYSIKVSGEEMVRWMFRVGAEKEWLVFAGSVIALWLLSVVGTYVDFLTFVYIGTVVGMTGPVVYKRYEHRIKEFCWKAREQGNRVYALVDDRVIRKIKDKTVGVEQTKQHKTE</sequence>
<evidence type="ECO:0000256" key="1">
    <source>
        <dbReference type="ARBA" id="ARBA00004477"/>
    </source>
</evidence>
<dbReference type="AlphaFoldDB" id="A0AAD8HAB2"/>
<keyword evidence="9" id="KW-1185">Reference proteome</keyword>
<gene>
    <name evidence="8" type="ORF">POM88_039406</name>
</gene>
<organism evidence="8 9">
    <name type="scientific">Heracleum sosnowskyi</name>
    <dbReference type="NCBI Taxonomy" id="360622"/>
    <lineage>
        <taxon>Eukaryota</taxon>
        <taxon>Viridiplantae</taxon>
        <taxon>Streptophyta</taxon>
        <taxon>Embryophyta</taxon>
        <taxon>Tracheophyta</taxon>
        <taxon>Spermatophyta</taxon>
        <taxon>Magnoliopsida</taxon>
        <taxon>eudicotyledons</taxon>
        <taxon>Gunneridae</taxon>
        <taxon>Pentapetalae</taxon>
        <taxon>asterids</taxon>
        <taxon>campanulids</taxon>
        <taxon>Apiales</taxon>
        <taxon>Apiaceae</taxon>
        <taxon>Apioideae</taxon>
        <taxon>apioid superclade</taxon>
        <taxon>Tordylieae</taxon>
        <taxon>Tordyliinae</taxon>
        <taxon>Heracleum</taxon>
    </lineage>
</organism>
<dbReference type="Proteomes" id="UP001237642">
    <property type="component" value="Unassembled WGS sequence"/>
</dbReference>
<evidence type="ECO:0000256" key="6">
    <source>
        <dbReference type="RuleBase" id="RU363132"/>
    </source>
</evidence>
<protein>
    <recommendedName>
        <fullName evidence="6">Reticulon-like protein</fullName>
    </recommendedName>
</protein>
<evidence type="ECO:0000256" key="4">
    <source>
        <dbReference type="ARBA" id="ARBA00022989"/>
    </source>
</evidence>
<dbReference type="EMBL" id="JAUIZM010000009">
    <property type="protein sequence ID" value="KAK1363845.1"/>
    <property type="molecule type" value="Genomic_DNA"/>
</dbReference>
<dbReference type="GO" id="GO:0005789">
    <property type="term" value="C:endoplasmic reticulum membrane"/>
    <property type="evidence" value="ECO:0007669"/>
    <property type="project" value="UniProtKB-SubCell"/>
</dbReference>
<dbReference type="PROSITE" id="PS50845">
    <property type="entry name" value="RETICULON"/>
    <property type="match status" value="1"/>
</dbReference>
<evidence type="ECO:0000256" key="3">
    <source>
        <dbReference type="ARBA" id="ARBA00022824"/>
    </source>
</evidence>
<keyword evidence="4 6" id="KW-1133">Transmembrane helix</keyword>
<reference evidence="8" key="1">
    <citation type="submission" date="2023-02" db="EMBL/GenBank/DDBJ databases">
        <title>Genome of toxic invasive species Heracleum sosnowskyi carries increased number of genes despite the absence of recent whole-genome duplications.</title>
        <authorList>
            <person name="Schelkunov M."/>
            <person name="Shtratnikova V."/>
            <person name="Makarenko M."/>
            <person name="Klepikova A."/>
            <person name="Omelchenko D."/>
            <person name="Novikova G."/>
            <person name="Obukhova E."/>
            <person name="Bogdanov V."/>
            <person name="Penin A."/>
            <person name="Logacheva M."/>
        </authorList>
    </citation>
    <scope>NUCLEOTIDE SEQUENCE</scope>
    <source>
        <strain evidence="8">Hsosn_3</strain>
        <tissue evidence="8">Leaf</tissue>
    </source>
</reference>
<dbReference type="PANTHER" id="PTHR10994:SF145">
    <property type="entry name" value="RETICULON-LIKE PROTEIN B13"/>
    <property type="match status" value="1"/>
</dbReference>
<evidence type="ECO:0000313" key="9">
    <source>
        <dbReference type="Proteomes" id="UP001237642"/>
    </source>
</evidence>
<keyword evidence="2 6" id="KW-0812">Transmembrane</keyword>
<dbReference type="GO" id="GO:0009617">
    <property type="term" value="P:response to bacterium"/>
    <property type="evidence" value="ECO:0007669"/>
    <property type="project" value="InterPro"/>
</dbReference>
<evidence type="ECO:0000256" key="2">
    <source>
        <dbReference type="ARBA" id="ARBA00022692"/>
    </source>
</evidence>
<keyword evidence="3 6" id="KW-0256">Endoplasmic reticulum</keyword>
<evidence type="ECO:0000259" key="7">
    <source>
        <dbReference type="PROSITE" id="PS50845"/>
    </source>
</evidence>
<keyword evidence="5 6" id="KW-0472">Membrane</keyword>